<feature type="compositionally biased region" description="Polar residues" evidence="1">
    <location>
        <begin position="84"/>
        <end position="95"/>
    </location>
</feature>
<dbReference type="Proteomes" id="UP001161247">
    <property type="component" value="Chromosome 3"/>
</dbReference>
<gene>
    <name evidence="2" type="ORF">OLC1_LOCUS9554</name>
</gene>
<dbReference type="AlphaFoldDB" id="A0AAV1CV68"/>
<sequence>MGGDQSFHAMDIDPPPSEDDEDHNDDQTDEEENHEDPDGLEDPENRPPDDGQEEDQEDMEVENRFGNGVINDGGPQENGFHEGSATSSPLGSVARGNSPNSVLSFPSFTVLHGDRDMLPNYNPLELTQATFSPLSNPIPSEDEPQETNGLENYVDVVSYVEPSVLVNSQISGNSNVLSVDEHNVDVPSPGIGDLNTKDKDRKFSVGTMDNLPAWWRSWGFFCNAKTNIVQADQDTLFDTENEMVVKEVDAESLPQLREMAEKEVNGLTEYHHESSSKSQGKGKHEAKTLVRRTFKRQGMSFMARQAQQKRGTQMLMYQKELRTNGTLATDQSLIVPTYQPHRTLERLKIWKRQMALENMTVRSDLLVGNEAKETDTMAKRPREVTEEE</sequence>
<reference evidence="2" key="1">
    <citation type="submission" date="2023-03" db="EMBL/GenBank/DDBJ databases">
        <authorList>
            <person name="Julca I."/>
        </authorList>
    </citation>
    <scope>NUCLEOTIDE SEQUENCE</scope>
</reference>
<dbReference type="EMBL" id="OX459120">
    <property type="protein sequence ID" value="CAI9099554.1"/>
    <property type="molecule type" value="Genomic_DNA"/>
</dbReference>
<name>A0AAV1CV68_OLDCO</name>
<keyword evidence="3" id="KW-1185">Reference proteome</keyword>
<evidence type="ECO:0000313" key="2">
    <source>
        <dbReference type="EMBL" id="CAI9099554.1"/>
    </source>
</evidence>
<feature type="compositionally biased region" description="Acidic residues" evidence="1">
    <location>
        <begin position="50"/>
        <end position="60"/>
    </location>
</feature>
<feature type="region of interest" description="Disordered" evidence="1">
    <location>
        <begin position="1"/>
        <end position="95"/>
    </location>
</feature>
<feature type="compositionally biased region" description="Acidic residues" evidence="1">
    <location>
        <begin position="16"/>
        <end position="42"/>
    </location>
</feature>
<evidence type="ECO:0000313" key="3">
    <source>
        <dbReference type="Proteomes" id="UP001161247"/>
    </source>
</evidence>
<organism evidence="2 3">
    <name type="scientific">Oldenlandia corymbosa var. corymbosa</name>
    <dbReference type="NCBI Taxonomy" id="529605"/>
    <lineage>
        <taxon>Eukaryota</taxon>
        <taxon>Viridiplantae</taxon>
        <taxon>Streptophyta</taxon>
        <taxon>Embryophyta</taxon>
        <taxon>Tracheophyta</taxon>
        <taxon>Spermatophyta</taxon>
        <taxon>Magnoliopsida</taxon>
        <taxon>eudicotyledons</taxon>
        <taxon>Gunneridae</taxon>
        <taxon>Pentapetalae</taxon>
        <taxon>asterids</taxon>
        <taxon>lamiids</taxon>
        <taxon>Gentianales</taxon>
        <taxon>Rubiaceae</taxon>
        <taxon>Rubioideae</taxon>
        <taxon>Spermacoceae</taxon>
        <taxon>Hedyotis-Oldenlandia complex</taxon>
        <taxon>Oldenlandia</taxon>
    </lineage>
</organism>
<proteinExistence type="predicted"/>
<protein>
    <submittedName>
        <fullName evidence="2">OLC1v1036396C1</fullName>
    </submittedName>
</protein>
<accession>A0AAV1CV68</accession>
<evidence type="ECO:0000256" key="1">
    <source>
        <dbReference type="SAM" id="MobiDB-lite"/>
    </source>
</evidence>